<dbReference type="InterPro" id="IPR027417">
    <property type="entry name" value="P-loop_NTPase"/>
</dbReference>
<dbReference type="Proteomes" id="UP001595741">
    <property type="component" value="Unassembled WGS sequence"/>
</dbReference>
<dbReference type="InterPro" id="IPR052026">
    <property type="entry name" value="ExeA_AAA_ATPase_DNA-bind"/>
</dbReference>
<dbReference type="RefSeq" id="WP_386087774.1">
    <property type="nucleotide sequence ID" value="NZ_JBHRXN010000004.1"/>
</dbReference>
<organism evidence="2 3">
    <name type="scientific">Vogesella facilis</name>
    <dbReference type="NCBI Taxonomy" id="1655232"/>
    <lineage>
        <taxon>Bacteria</taxon>
        <taxon>Pseudomonadati</taxon>
        <taxon>Pseudomonadota</taxon>
        <taxon>Betaproteobacteria</taxon>
        <taxon>Neisseriales</taxon>
        <taxon>Chromobacteriaceae</taxon>
        <taxon>Vogesella</taxon>
    </lineage>
</organism>
<dbReference type="PANTHER" id="PTHR35894">
    <property type="entry name" value="GENERAL SECRETION PATHWAY PROTEIN A-RELATED"/>
    <property type="match status" value="1"/>
</dbReference>
<dbReference type="EMBL" id="JBHRXN010000004">
    <property type="protein sequence ID" value="MFC3530911.1"/>
    <property type="molecule type" value="Genomic_DNA"/>
</dbReference>
<name>A0ABV7REW6_9NEIS</name>
<gene>
    <name evidence="2" type="ORF">ACFOLG_01815</name>
</gene>
<comment type="caution">
    <text evidence="2">The sequence shown here is derived from an EMBL/GenBank/DDBJ whole genome shotgun (WGS) entry which is preliminary data.</text>
</comment>
<proteinExistence type="predicted"/>
<sequence length="308" mass="34839">MSRSYDDIRAKLRLINEICVHYPAFNSILRDMERCLSESADMAEPLCMMVTGDTGVGKSTLISALYKTRPPSTTSDRVEVPILVAEVPLPATIGGLIAALLAGLGAPFPEKGTIEYKRRRLIELLARCQTLLVILDEFQHLVERGTRQRIETVADALKTLINHSRIPFVLVGMPAARSVLEYSPQLSGRFPIRREIIPFNWLDRPLDFERLLECFEKSLPFEKSSGFTDESIPARFFLATGGNFRAFVTLVRDASRSALLQDCACIEREQLACSYDKLLAKNRRLRANPFRETDKAIEHWVTNLKEPR</sequence>
<dbReference type="PANTHER" id="PTHR35894:SF1">
    <property type="entry name" value="PHOSPHORIBULOKINASE _ URIDINE KINASE FAMILY"/>
    <property type="match status" value="1"/>
</dbReference>
<evidence type="ECO:0000259" key="1">
    <source>
        <dbReference type="SMART" id="SM00382"/>
    </source>
</evidence>
<dbReference type="Gene3D" id="3.40.50.300">
    <property type="entry name" value="P-loop containing nucleotide triphosphate hydrolases"/>
    <property type="match status" value="1"/>
</dbReference>
<evidence type="ECO:0000313" key="2">
    <source>
        <dbReference type="EMBL" id="MFC3530911.1"/>
    </source>
</evidence>
<dbReference type="InterPro" id="IPR025662">
    <property type="entry name" value="Sigma_54_int_dom_ATP-bd_1"/>
</dbReference>
<evidence type="ECO:0000313" key="3">
    <source>
        <dbReference type="Proteomes" id="UP001595741"/>
    </source>
</evidence>
<dbReference type="InterPro" id="IPR008868">
    <property type="entry name" value="TniB"/>
</dbReference>
<protein>
    <submittedName>
        <fullName evidence="2">TniB family NTP-binding protein</fullName>
    </submittedName>
</protein>
<dbReference type="PROSITE" id="PS00675">
    <property type="entry name" value="SIGMA54_INTERACT_1"/>
    <property type="match status" value="1"/>
</dbReference>
<accession>A0ABV7REW6</accession>
<dbReference type="SUPFAM" id="SSF52540">
    <property type="entry name" value="P-loop containing nucleoside triphosphate hydrolases"/>
    <property type="match status" value="1"/>
</dbReference>
<reference evidence="3" key="1">
    <citation type="journal article" date="2019" name="Int. J. Syst. Evol. Microbiol.">
        <title>The Global Catalogue of Microorganisms (GCM) 10K type strain sequencing project: providing services to taxonomists for standard genome sequencing and annotation.</title>
        <authorList>
            <consortium name="The Broad Institute Genomics Platform"/>
            <consortium name="The Broad Institute Genome Sequencing Center for Infectious Disease"/>
            <person name="Wu L."/>
            <person name="Ma J."/>
        </authorList>
    </citation>
    <scope>NUCLEOTIDE SEQUENCE [LARGE SCALE GENOMIC DNA]</scope>
    <source>
        <strain evidence="3">KCTC 42742</strain>
    </source>
</reference>
<feature type="domain" description="AAA+ ATPase" evidence="1">
    <location>
        <begin position="44"/>
        <end position="212"/>
    </location>
</feature>
<keyword evidence="3" id="KW-1185">Reference proteome</keyword>
<dbReference type="SMART" id="SM00382">
    <property type="entry name" value="AAA"/>
    <property type="match status" value="1"/>
</dbReference>
<dbReference type="InterPro" id="IPR003593">
    <property type="entry name" value="AAA+_ATPase"/>
</dbReference>
<dbReference type="Pfam" id="PF05621">
    <property type="entry name" value="TniB"/>
    <property type="match status" value="1"/>
</dbReference>